<dbReference type="Proteomes" id="UP000277896">
    <property type="component" value="Chromosome"/>
</dbReference>
<evidence type="ECO:0000313" key="2">
    <source>
        <dbReference type="Proteomes" id="UP000277896"/>
    </source>
</evidence>
<reference evidence="1 2" key="1">
    <citation type="submission" date="2018-10" db="EMBL/GenBank/DDBJ databases">
        <title>Genome seuquencing of Lactobacillus species.</title>
        <authorList>
            <person name="Baek C."/>
            <person name="Yi H."/>
        </authorList>
    </citation>
    <scope>NUCLEOTIDE SEQUENCE [LARGE SCALE GENOMIC DNA]</scope>
    <source>
        <strain evidence="1 2">DSM 10667</strain>
    </source>
</reference>
<protein>
    <submittedName>
        <fullName evidence="1">Uncharacterized protein</fullName>
    </submittedName>
</protein>
<dbReference type="EMBL" id="CP032744">
    <property type="protein sequence ID" value="AYJ39253.1"/>
    <property type="molecule type" value="Genomic_DNA"/>
</dbReference>
<dbReference type="AlphaFoldDB" id="A0AAD0TSM3"/>
<gene>
    <name evidence="1" type="ORF">LP667_10780</name>
</gene>
<sequence length="292" mass="31499">MATLNDSIYGHNQFSAHANYSATLKQVQSLINNQEVLNGLRTLTLQSNALRQLSSIATSTRPAMLASSNALKQLSSIAASTRPAILASSNALKQLSSIAASTRPAMLASSNTLKQLSSIAMSANVTANTLNAQIQNVTAMDLRTGAKFNTIINQLGLKNVKKTQIEIKNMAQLFGPEVVEGILHSINESTPEVVPTKPIKKFTEAQEQNAEVSKINETSYAHEGKNGEPAYSIINKILQQYHSLSKMKLIIFNAILGELFSAMLSSLISNVGLANAIIMMLILTAPYNEVEK</sequence>
<dbReference type="RefSeq" id="WP_056988481.1">
    <property type="nucleotide sequence ID" value="NZ_BJZG01000016.1"/>
</dbReference>
<proteinExistence type="predicted"/>
<name>A0AAD0TSM3_9LACO</name>
<accession>A0AAD0TSM3</accession>
<evidence type="ECO:0000313" key="1">
    <source>
        <dbReference type="EMBL" id="AYJ39253.1"/>
    </source>
</evidence>
<organism evidence="1 2">
    <name type="scientific">Lactiplantibacillus paraplantarum</name>
    <dbReference type="NCBI Taxonomy" id="60520"/>
    <lineage>
        <taxon>Bacteria</taxon>
        <taxon>Bacillati</taxon>
        <taxon>Bacillota</taxon>
        <taxon>Bacilli</taxon>
        <taxon>Lactobacillales</taxon>
        <taxon>Lactobacillaceae</taxon>
        <taxon>Lactiplantibacillus</taxon>
    </lineage>
</organism>